<feature type="transmembrane region" description="Helical" evidence="1">
    <location>
        <begin position="98"/>
        <end position="119"/>
    </location>
</feature>
<dbReference type="Proteomes" id="UP000775179">
    <property type="component" value="Unassembled WGS sequence"/>
</dbReference>
<comment type="caution">
    <text evidence="2">The sequence shown here is derived from an EMBL/GenBank/DDBJ whole genome shotgun (WGS) entry which is preliminary data.</text>
</comment>
<evidence type="ECO:0000313" key="2">
    <source>
        <dbReference type="EMBL" id="MBX7289681.1"/>
    </source>
</evidence>
<proteinExistence type="predicted"/>
<dbReference type="EMBL" id="JAIFTX010000002">
    <property type="protein sequence ID" value="MBX7289681.1"/>
    <property type="molecule type" value="Genomic_DNA"/>
</dbReference>
<evidence type="ECO:0000256" key="1">
    <source>
        <dbReference type="SAM" id="Phobius"/>
    </source>
</evidence>
<sequence length="155" mass="16624">MSEIFTLSLMTAILCGGWVLGCDLTGLIGFAGFAGCTTFFAAGGKKEGFKTAIFTNLSGIFWAVIMLKLSSFLGFPHAGAVMTGIVTFAMCYQSKIKYFTFIPGTFMGCFTTCAANGNWQGVLPSMLLGAVLGVLCESTGKWLYEKLGNKEKWIL</sequence>
<accession>A0ABD4RF44</accession>
<dbReference type="RefSeq" id="WP_021875862.1">
    <property type="nucleotide sequence ID" value="NZ_CP018624.1"/>
</dbReference>
<dbReference type="KEGG" id="cchv:BTM20_08325"/>
<evidence type="ECO:0000313" key="3">
    <source>
        <dbReference type="Proteomes" id="UP000775179"/>
    </source>
</evidence>
<organism evidence="2 3">
    <name type="scientific">Clostridium chauvoei</name>
    <dbReference type="NCBI Taxonomy" id="46867"/>
    <lineage>
        <taxon>Bacteria</taxon>
        <taxon>Bacillati</taxon>
        <taxon>Bacillota</taxon>
        <taxon>Clostridia</taxon>
        <taxon>Eubacteriales</taxon>
        <taxon>Clostridiaceae</taxon>
        <taxon>Clostridium</taxon>
    </lineage>
</organism>
<keyword evidence="1" id="KW-0472">Membrane</keyword>
<name>A0ABD4RF44_9CLOT</name>
<feature type="transmembrane region" description="Helical" evidence="1">
    <location>
        <begin position="60"/>
        <end position="86"/>
    </location>
</feature>
<protein>
    <submittedName>
        <fullName evidence="2">DUF1097 domain-containing protein</fullName>
    </submittedName>
</protein>
<keyword evidence="1" id="KW-0812">Transmembrane</keyword>
<dbReference type="InterPro" id="IPR009476">
    <property type="entry name" value="DUF1097"/>
</dbReference>
<dbReference type="AlphaFoldDB" id="A0ABD4RF44"/>
<gene>
    <name evidence="2" type="ORF">K4H94_01260</name>
</gene>
<keyword evidence="1" id="KW-1133">Transmembrane helix</keyword>
<reference evidence="2 3" key="1">
    <citation type="submission" date="2021-08" db="EMBL/GenBank/DDBJ databases">
        <title>Genome sequence analysis of Clostridium chauvoei strains of European origin and evaluation of typing options for outbreak investigations.</title>
        <authorList>
            <person name="Abdel-Glil M."/>
            <person name="Thomas P."/>
            <person name="Seyboldt C."/>
        </authorList>
    </citation>
    <scope>NUCLEOTIDE SEQUENCE [LARGE SCALE GENOMIC DNA]</scope>
    <source>
        <strain evidence="2 3">S0260-09</strain>
    </source>
</reference>
<feature type="transmembrane region" description="Helical" evidence="1">
    <location>
        <begin position="12"/>
        <end position="40"/>
    </location>
</feature>
<dbReference type="Pfam" id="PF06496">
    <property type="entry name" value="DUF1097"/>
    <property type="match status" value="1"/>
</dbReference>
<dbReference type="GeneID" id="66301875"/>